<keyword evidence="3" id="KW-0770">Synapse</keyword>
<evidence type="ECO:0000256" key="5">
    <source>
        <dbReference type="PROSITE-ProRule" id="PRU00409"/>
    </source>
</evidence>
<sequence length="332" mass="36871">MWFFSSSPPAADDASLPPAVLLVIQADAYDWVNIMKGARLHNGRALRVIQTSWEDIHVHCDTYSSASLCIEVRKTYPPVSEKARPMTVQPDFVLIRNEVRTPGFDARSRLSGLLFADCPSVNSLESIQLFCDRAHVMGQLHRLHRQLGDAFPVVPQHFASSHRSLMYGYTFPAVVKVGSAHAGVGKMQIRDHHQMSDFRSVLAMMPHEHCFVEPFIVGVSDLRIQKIGSNYRAFRRSDVSGEWKTNTGTAIMEELDCEPRWRAWADAAAGIFGGLEILTVDAIIEEGSGKELIIEVNGTSSGLFPDCAAADNQHIAELVLERMNELPSTLNL</sequence>
<dbReference type="InterPro" id="IPR020898">
    <property type="entry name" value="Synapsin_ATP-bd_dom"/>
</dbReference>
<comment type="subcellular location">
    <subcellularLocation>
        <location evidence="4">Synapse</location>
    </subcellularLocation>
</comment>
<evidence type="ECO:0000256" key="2">
    <source>
        <dbReference type="ARBA" id="ARBA00022553"/>
    </source>
</evidence>
<dbReference type="InterPro" id="IPR020897">
    <property type="entry name" value="Synapsin_pre-ATP-grasp_dom"/>
</dbReference>
<name>A0A7S3BPE7_9EUKA</name>
<evidence type="ECO:0000313" key="7">
    <source>
        <dbReference type="EMBL" id="CAE0138900.1"/>
    </source>
</evidence>
<dbReference type="InterPro" id="IPR016185">
    <property type="entry name" value="PreATP-grasp_dom_sf"/>
</dbReference>
<protein>
    <recommendedName>
        <fullName evidence="6">ATP-grasp domain-containing protein</fullName>
    </recommendedName>
</protein>
<dbReference type="EMBL" id="HBHX01058848">
    <property type="protein sequence ID" value="CAE0138900.1"/>
    <property type="molecule type" value="Transcribed_RNA"/>
</dbReference>
<dbReference type="SUPFAM" id="SSF52440">
    <property type="entry name" value="PreATP-grasp domain"/>
    <property type="match status" value="1"/>
</dbReference>
<organism evidence="7">
    <name type="scientific">Haptolina ericina</name>
    <dbReference type="NCBI Taxonomy" id="156174"/>
    <lineage>
        <taxon>Eukaryota</taxon>
        <taxon>Haptista</taxon>
        <taxon>Haptophyta</taxon>
        <taxon>Prymnesiophyceae</taxon>
        <taxon>Prymnesiales</taxon>
        <taxon>Prymnesiaceae</taxon>
        <taxon>Haptolina</taxon>
    </lineage>
</organism>
<dbReference type="Gene3D" id="3.30.1490.20">
    <property type="entry name" value="ATP-grasp fold, A domain"/>
    <property type="match status" value="1"/>
</dbReference>
<dbReference type="PANTHER" id="PTHR10841">
    <property type="entry name" value="SYNAPSIN"/>
    <property type="match status" value="1"/>
</dbReference>
<dbReference type="InterPro" id="IPR013815">
    <property type="entry name" value="ATP_grasp_subdomain_1"/>
</dbReference>
<evidence type="ECO:0000256" key="4">
    <source>
        <dbReference type="ARBA" id="ARBA00034103"/>
    </source>
</evidence>
<keyword evidence="5" id="KW-0067">ATP-binding</keyword>
<dbReference type="PROSITE" id="PS50975">
    <property type="entry name" value="ATP_GRASP"/>
    <property type="match status" value="1"/>
</dbReference>
<dbReference type="GO" id="GO:0046872">
    <property type="term" value="F:metal ion binding"/>
    <property type="evidence" value="ECO:0007669"/>
    <property type="project" value="InterPro"/>
</dbReference>
<gene>
    <name evidence="7" type="ORF">HERI1096_LOCUS32479</name>
</gene>
<evidence type="ECO:0000259" key="6">
    <source>
        <dbReference type="PROSITE" id="PS50975"/>
    </source>
</evidence>
<dbReference type="Pfam" id="PF02078">
    <property type="entry name" value="Synapsin"/>
    <property type="match status" value="1"/>
</dbReference>
<dbReference type="Gene3D" id="3.30.470.20">
    <property type="entry name" value="ATP-grasp fold, B domain"/>
    <property type="match status" value="1"/>
</dbReference>
<reference evidence="7" key="1">
    <citation type="submission" date="2021-01" db="EMBL/GenBank/DDBJ databases">
        <authorList>
            <person name="Corre E."/>
            <person name="Pelletier E."/>
            <person name="Niang G."/>
            <person name="Scheremetjew M."/>
            <person name="Finn R."/>
            <person name="Kale V."/>
            <person name="Holt S."/>
            <person name="Cochrane G."/>
            <person name="Meng A."/>
            <person name="Brown T."/>
            <person name="Cohen L."/>
        </authorList>
    </citation>
    <scope>NUCLEOTIDE SEQUENCE</scope>
    <source>
        <strain evidence="7">CCMP281</strain>
    </source>
</reference>
<feature type="domain" description="ATP-grasp" evidence="6">
    <location>
        <begin position="144"/>
        <end position="324"/>
    </location>
</feature>
<keyword evidence="2" id="KW-0597">Phosphoprotein</keyword>
<evidence type="ECO:0000256" key="3">
    <source>
        <dbReference type="ARBA" id="ARBA00023018"/>
    </source>
</evidence>
<dbReference type="Pfam" id="PF02750">
    <property type="entry name" value="Synapsin_C"/>
    <property type="match status" value="1"/>
</dbReference>
<dbReference type="InterPro" id="IPR011761">
    <property type="entry name" value="ATP-grasp"/>
</dbReference>
<accession>A0A7S3BPE7</accession>
<dbReference type="InterPro" id="IPR001359">
    <property type="entry name" value="Synapsin"/>
</dbReference>
<dbReference type="PANTHER" id="PTHR10841:SF17">
    <property type="entry name" value="SYNAPSIN"/>
    <property type="match status" value="1"/>
</dbReference>
<dbReference type="GO" id="GO:0005524">
    <property type="term" value="F:ATP binding"/>
    <property type="evidence" value="ECO:0007669"/>
    <property type="project" value="UniProtKB-UniRule"/>
</dbReference>
<dbReference type="Gene3D" id="3.40.50.20">
    <property type="match status" value="1"/>
</dbReference>
<evidence type="ECO:0000256" key="1">
    <source>
        <dbReference type="ARBA" id="ARBA00008243"/>
    </source>
</evidence>
<keyword evidence="5" id="KW-0547">Nucleotide-binding</keyword>
<dbReference type="AlphaFoldDB" id="A0A7S3BPE7"/>
<proteinExistence type="inferred from homology"/>
<dbReference type="SUPFAM" id="SSF56059">
    <property type="entry name" value="Glutathione synthetase ATP-binding domain-like"/>
    <property type="match status" value="1"/>
</dbReference>
<dbReference type="PRINTS" id="PR01368">
    <property type="entry name" value="SYNAPSIN"/>
</dbReference>
<comment type="similarity">
    <text evidence="1">Belongs to the synapsin family.</text>
</comment>